<evidence type="ECO:0000256" key="3">
    <source>
        <dbReference type="ARBA" id="ARBA00022553"/>
    </source>
</evidence>
<comment type="caution">
    <text evidence="8">The sequence shown here is derived from an EMBL/GenBank/DDBJ whole genome shotgun (WGS) entry which is preliminary data.</text>
</comment>
<dbReference type="InterPro" id="IPR002048">
    <property type="entry name" value="EF_hand_dom"/>
</dbReference>
<dbReference type="PANTHER" id="PTHR18905:SF13">
    <property type="entry name" value="NON-CENTROSOMAL MICROTUBULE ARRAY"/>
    <property type="match status" value="1"/>
</dbReference>
<feature type="compositionally biased region" description="Basic residues" evidence="7">
    <location>
        <begin position="677"/>
        <end position="687"/>
    </location>
</feature>
<reference evidence="8" key="1">
    <citation type="submission" date="2022-03" db="EMBL/GenBank/DDBJ databases">
        <authorList>
            <person name="Martin C."/>
        </authorList>
    </citation>
    <scope>NUCLEOTIDE SEQUENCE</scope>
</reference>
<keyword evidence="6" id="KW-0175">Coiled coil</keyword>
<dbReference type="GO" id="GO:0034454">
    <property type="term" value="P:microtubule anchoring at centrosome"/>
    <property type="evidence" value="ECO:0007669"/>
    <property type="project" value="TreeGrafter"/>
</dbReference>
<dbReference type="SMART" id="SM00054">
    <property type="entry name" value="EFh"/>
    <property type="match status" value="4"/>
</dbReference>
<feature type="region of interest" description="Disordered" evidence="7">
    <location>
        <begin position="86"/>
        <end position="205"/>
    </location>
</feature>
<keyword evidence="9" id="KW-1185">Reference proteome</keyword>
<protein>
    <submittedName>
        <fullName evidence="8">Uncharacterized protein</fullName>
    </submittedName>
</protein>
<evidence type="ECO:0000256" key="2">
    <source>
        <dbReference type="ARBA" id="ARBA00022490"/>
    </source>
</evidence>
<keyword evidence="3" id="KW-0597">Phosphoprotein</keyword>
<dbReference type="OrthoDB" id="5799458at2759"/>
<dbReference type="Proteomes" id="UP000749559">
    <property type="component" value="Unassembled WGS sequence"/>
</dbReference>
<gene>
    <name evidence="8" type="ORF">OFUS_LOCUS17010</name>
</gene>
<dbReference type="SUPFAM" id="SSF47473">
    <property type="entry name" value="EF-hand"/>
    <property type="match status" value="1"/>
</dbReference>
<evidence type="ECO:0000256" key="5">
    <source>
        <dbReference type="ARBA" id="ARBA00023212"/>
    </source>
</evidence>
<dbReference type="EMBL" id="CAIIXF020000008">
    <property type="protein sequence ID" value="CAH1791981.1"/>
    <property type="molecule type" value="Genomic_DNA"/>
</dbReference>
<keyword evidence="4" id="KW-0106">Calcium</keyword>
<dbReference type="PROSITE" id="PS00018">
    <property type="entry name" value="EF_HAND_1"/>
    <property type="match status" value="2"/>
</dbReference>
<accession>A0A8J1U2H4</accession>
<feature type="coiled-coil region" evidence="6">
    <location>
        <begin position="796"/>
        <end position="858"/>
    </location>
</feature>
<organism evidence="8 9">
    <name type="scientific">Owenia fusiformis</name>
    <name type="common">Polychaete worm</name>
    <dbReference type="NCBI Taxonomy" id="6347"/>
    <lineage>
        <taxon>Eukaryota</taxon>
        <taxon>Metazoa</taxon>
        <taxon>Spiralia</taxon>
        <taxon>Lophotrochozoa</taxon>
        <taxon>Annelida</taxon>
        <taxon>Polychaeta</taxon>
        <taxon>Sedentaria</taxon>
        <taxon>Canalipalpata</taxon>
        <taxon>Sabellida</taxon>
        <taxon>Oweniida</taxon>
        <taxon>Oweniidae</taxon>
        <taxon>Owenia</taxon>
    </lineage>
</organism>
<evidence type="ECO:0000313" key="9">
    <source>
        <dbReference type="Proteomes" id="UP000749559"/>
    </source>
</evidence>
<dbReference type="InterPro" id="IPR018247">
    <property type="entry name" value="EF_Hand_1_Ca_BS"/>
</dbReference>
<feature type="region of interest" description="Disordered" evidence="7">
    <location>
        <begin position="617"/>
        <end position="700"/>
    </location>
</feature>
<evidence type="ECO:0000256" key="1">
    <source>
        <dbReference type="ARBA" id="ARBA00004300"/>
    </source>
</evidence>
<keyword evidence="5" id="KW-0206">Cytoskeleton</keyword>
<evidence type="ECO:0000256" key="4">
    <source>
        <dbReference type="ARBA" id="ARBA00022837"/>
    </source>
</evidence>
<feature type="compositionally biased region" description="Low complexity" evidence="7">
    <location>
        <begin position="129"/>
        <end position="141"/>
    </location>
</feature>
<feature type="coiled-coil region" evidence="6">
    <location>
        <begin position="704"/>
        <end position="742"/>
    </location>
</feature>
<dbReference type="PROSITE" id="PS50222">
    <property type="entry name" value="EF_HAND_2"/>
    <property type="match status" value="3"/>
</dbReference>
<dbReference type="Pfam" id="PF13499">
    <property type="entry name" value="EF-hand_7"/>
    <property type="match status" value="2"/>
</dbReference>
<evidence type="ECO:0000256" key="6">
    <source>
        <dbReference type="SAM" id="Coils"/>
    </source>
</evidence>
<feature type="coiled-coil region" evidence="6">
    <location>
        <begin position="961"/>
        <end position="1286"/>
    </location>
</feature>
<dbReference type="CDD" id="cd00051">
    <property type="entry name" value="EFh"/>
    <property type="match status" value="2"/>
</dbReference>
<keyword evidence="2" id="KW-0963">Cytoplasm</keyword>
<proteinExistence type="predicted"/>
<evidence type="ECO:0000256" key="7">
    <source>
        <dbReference type="SAM" id="MobiDB-lite"/>
    </source>
</evidence>
<evidence type="ECO:0000313" key="8">
    <source>
        <dbReference type="EMBL" id="CAH1791981.1"/>
    </source>
</evidence>
<sequence length="1341" mass="154670">MMAGLDEQDVYVAQLREVFDSCDKSNTGYIDRKELTELCQKLQLADQTKALLQRLLGSDESGRVSFDEFKEGFVNVLSAAVDDLGSSSEEDTSFVDNQQETPKYVKGNKKYGRRSKPDFKGESTEADLTTDFSDTDFSFQSPRNTPKPAGIQKRKKDRLSAIHSDESLDLDADESSSGDRLDGEKSSNTATGSKKSPPVSRGETFEAEGQMNQSMTQMEYALDPVSEEEHLKQVWRELKVGRDGYLTMPELAKVCSHIGMEETTDEEIQHLFDKLDVDQDGKVSFHEFLHGLFQHGGPTMPSTPVRPLSSTRKPKVSLQMSMNLDERTQTPSILSVGEGAGIFSSLDPELTGYAKPDAIIDLWENLGIPNGAEILQALEFDLTLKVNLQELSYVLEQELLQVDEQNAIYQAAMATYQNELKYLKESVHTLKAEKGKLSRDLTDANNRVGILVKEGDERTANMERAKEKELLSVEQKYQEQIRSLQNEMEDERDIMMSQSAKQRQKLEKDIERLKESEIVLKEKLLYSEKEGERLTKDLKVLSDKMTEYDRVMIRQAKELETAEDLHRRLTDMESSRDIANDEHYRFIQQKSKTLESENKELKDRNDELTLENEAVKQQLSTAKKRGRRRTQEIKRGSGSVLSDYQKPALLKRRGSGLSSSGTSEDDDPTAGLGTPTRTRRKLPKVGVKHGGAGDMASDDEVSVIEKVKSQLETQQKEHDKKVEDLQKMFDSEKRDIEEAFKQEVMELEKSHAEEKMALENTFAAEKEKLSLAHEEQIHREKSAIQDELEQKFALEKVQLTQRIESEESTRQSAEYEERLEKLHNDLEAEFEKERNAIKERYQQEVGELEEKHRMEMKDYDSMFSKGEASLKGQLKEDFYSILEKQKAEWLASEQAALVAKHEEEVARICQEYTAEKLEIEAQYKRFIDDMDQNYVHDQDSYEHEMREKMEDEMFDQMERLKSAFDEERHMLEDKSRMLEEEILELQQQLEGGDGYKQKVEELNRNLANVKDAKRKADDTIEALNSRLKRALEENNTTRENLEEQIEQLQVEKNESIHVVKQEGLQATNKQKMEAEKLLHEKKDLERTVNNLREEIMEAKSQSQVADHYKHQYEQALNDKQALQRSLNATKSELNESLNESLKVQYLQTKLDGWEQEKAALEDQLSSAKDNLAKVNASMSMAESQHMREVQCLREETEGRVDMTRYNNLNIALLEEQKKRKEVEEICQVRLAETNKLLSNAHDDHRKAFEDLQQDKAEVSRKLNNTRQLLNEQMERLRKQLQHSAKSDLLVKDLYSENSELMEALYHTEQRQKLAEKQVYELLEQNKAYAKVMNKVGRAAMG</sequence>
<dbReference type="GO" id="GO:0005509">
    <property type="term" value="F:calcium ion binding"/>
    <property type="evidence" value="ECO:0007669"/>
    <property type="project" value="InterPro"/>
</dbReference>
<dbReference type="PANTHER" id="PTHR18905">
    <property type="entry name" value="NINEIN"/>
    <property type="match status" value="1"/>
</dbReference>
<dbReference type="Gene3D" id="1.10.238.10">
    <property type="entry name" value="EF-hand"/>
    <property type="match status" value="2"/>
</dbReference>
<feature type="coiled-coil region" evidence="6">
    <location>
        <begin position="413"/>
        <end position="523"/>
    </location>
</feature>
<dbReference type="InterPro" id="IPR011992">
    <property type="entry name" value="EF-hand-dom_pair"/>
</dbReference>
<dbReference type="GO" id="GO:0005813">
    <property type="term" value="C:centrosome"/>
    <property type="evidence" value="ECO:0007669"/>
    <property type="project" value="UniProtKB-SubCell"/>
</dbReference>
<feature type="compositionally biased region" description="Acidic residues" evidence="7">
    <location>
        <begin position="167"/>
        <end position="176"/>
    </location>
</feature>
<comment type="subcellular location">
    <subcellularLocation>
        <location evidence="1">Cytoplasm</location>
        <location evidence="1">Cytoskeleton</location>
        <location evidence="1">Microtubule organizing center</location>
        <location evidence="1">Centrosome</location>
    </subcellularLocation>
</comment>
<name>A0A8J1U2H4_OWEFU</name>